<dbReference type="GO" id="GO:0005829">
    <property type="term" value="C:cytosol"/>
    <property type="evidence" value="ECO:0007669"/>
    <property type="project" value="TreeGrafter"/>
</dbReference>
<dbReference type="FunFam" id="1.10.8.10:FF:000020">
    <property type="entry name" value="NSFL1 (p97) cofactor (p47)"/>
    <property type="match status" value="1"/>
</dbReference>
<dbReference type="GO" id="GO:0007030">
    <property type="term" value="P:Golgi organization"/>
    <property type="evidence" value="ECO:0007669"/>
    <property type="project" value="TreeGrafter"/>
</dbReference>
<dbReference type="Pfam" id="PF08059">
    <property type="entry name" value="SEP"/>
    <property type="match status" value="1"/>
</dbReference>
<dbReference type="Gene3D" id="3.30.420.210">
    <property type="entry name" value="SEP domain"/>
    <property type="match status" value="1"/>
</dbReference>
<sequence length="400" mass="43011">MEHNPAEHDEVVSQFCAMTGTQPAEAQEYLAANQWDMEAAVTEFFTEQDEALQGMNTGGGRQAGAEGSSGAASVGRTLGGDPVPSSSSAAPESTSSTKRAAPKKKFATLGDFAGGHEHDSSDSDGSVDQDFFAGGEKSGLAVQNPDDLKKKILEKARRAQPPPSDEPQSRPSHFTGAARTLGGDDAPSRVIEDPTGSAPQRPQRVQRTLHFWTDGFSVDEGELYRTDDPRNAEILEGIRQGRAPLAIMNVEAGQEVDVELKQHEEKYTKPKPKYKPFAGAGQRLGSPTPGVQSQASTSSSATPAPTTTSDWKPTHKVDESQPTVTLQIRLGDGTRLTSRFNTTATIGEVYAFVSAATPDGRDRPWVLMTTFPSKELKDKDQALEELPEFKRGGVVVQKWT</sequence>
<reference evidence="5" key="1">
    <citation type="submission" date="2022-12" db="EMBL/GenBank/DDBJ databases">
        <authorList>
            <person name="Petersen C."/>
        </authorList>
    </citation>
    <scope>NUCLEOTIDE SEQUENCE</scope>
    <source>
        <strain evidence="5">IBT 15544</strain>
    </source>
</reference>
<evidence type="ECO:0000256" key="2">
    <source>
        <dbReference type="SAM" id="MobiDB-lite"/>
    </source>
</evidence>
<dbReference type="SUPFAM" id="SSF54236">
    <property type="entry name" value="Ubiquitin-like"/>
    <property type="match status" value="1"/>
</dbReference>
<dbReference type="InterPro" id="IPR001012">
    <property type="entry name" value="UBX_dom"/>
</dbReference>
<dbReference type="PANTHER" id="PTHR23333:SF20">
    <property type="entry name" value="NSFL1 COFACTOR P47"/>
    <property type="match status" value="1"/>
</dbReference>
<dbReference type="Pfam" id="PF00789">
    <property type="entry name" value="UBX"/>
    <property type="match status" value="1"/>
</dbReference>
<evidence type="ECO:0000313" key="5">
    <source>
        <dbReference type="EMBL" id="KAJ5191535.1"/>
    </source>
</evidence>
<dbReference type="InterPro" id="IPR009060">
    <property type="entry name" value="UBA-like_sf"/>
</dbReference>
<protein>
    <submittedName>
        <fullName evidence="5">UBX domain-containing protein 1</fullName>
    </submittedName>
</protein>
<evidence type="ECO:0000256" key="1">
    <source>
        <dbReference type="ARBA" id="ARBA00022786"/>
    </source>
</evidence>
<feature type="compositionally biased region" description="Low complexity" evidence="2">
    <location>
        <begin position="84"/>
        <end position="97"/>
    </location>
</feature>
<dbReference type="InterPro" id="IPR012989">
    <property type="entry name" value="SEP_domain"/>
</dbReference>
<dbReference type="SUPFAM" id="SSF46934">
    <property type="entry name" value="UBA-like"/>
    <property type="match status" value="1"/>
</dbReference>
<dbReference type="InterPro" id="IPR036241">
    <property type="entry name" value="NSFL1C_SEP_dom_sf"/>
</dbReference>
<dbReference type="Gene3D" id="1.10.8.10">
    <property type="entry name" value="DNA helicase RuvA subunit, C-terminal domain"/>
    <property type="match status" value="1"/>
</dbReference>
<dbReference type="GO" id="GO:0043161">
    <property type="term" value="P:proteasome-mediated ubiquitin-dependent protein catabolic process"/>
    <property type="evidence" value="ECO:0007669"/>
    <property type="project" value="TreeGrafter"/>
</dbReference>
<dbReference type="GO" id="GO:0061025">
    <property type="term" value="P:membrane fusion"/>
    <property type="evidence" value="ECO:0007669"/>
    <property type="project" value="TreeGrafter"/>
</dbReference>
<dbReference type="Pfam" id="PF14555">
    <property type="entry name" value="UBA_4"/>
    <property type="match status" value="1"/>
</dbReference>
<comment type="caution">
    <text evidence="5">The sequence shown here is derived from an EMBL/GenBank/DDBJ whole genome shotgun (WGS) entry which is preliminary data.</text>
</comment>
<dbReference type="FunFam" id="3.30.420.210:FF:000002">
    <property type="entry name" value="UBX domain-containing protein 1"/>
    <property type="match status" value="1"/>
</dbReference>
<feature type="region of interest" description="Disordered" evidence="2">
    <location>
        <begin position="44"/>
        <end position="205"/>
    </location>
</feature>
<dbReference type="GO" id="GO:0000045">
    <property type="term" value="P:autophagosome assembly"/>
    <property type="evidence" value="ECO:0007669"/>
    <property type="project" value="TreeGrafter"/>
</dbReference>
<dbReference type="SMART" id="SM00553">
    <property type="entry name" value="SEP"/>
    <property type="match status" value="1"/>
</dbReference>
<dbReference type="Gene3D" id="3.10.20.90">
    <property type="entry name" value="Phosphatidylinositol 3-kinase Catalytic Subunit, Chain A, domain 1"/>
    <property type="match status" value="1"/>
</dbReference>
<reference evidence="5" key="2">
    <citation type="journal article" date="2023" name="IMA Fungus">
        <title>Comparative genomic study of the Penicillium genus elucidates a diverse pangenome and 15 lateral gene transfer events.</title>
        <authorList>
            <person name="Petersen C."/>
            <person name="Sorensen T."/>
            <person name="Nielsen M.R."/>
            <person name="Sondergaard T.E."/>
            <person name="Sorensen J.L."/>
            <person name="Fitzpatrick D.A."/>
            <person name="Frisvad J.C."/>
            <person name="Nielsen K.L."/>
        </authorList>
    </citation>
    <scope>NUCLEOTIDE SEQUENCE</scope>
    <source>
        <strain evidence="5">IBT 15544</strain>
    </source>
</reference>
<dbReference type="PROSITE" id="PS51399">
    <property type="entry name" value="SEP"/>
    <property type="match status" value="1"/>
</dbReference>
<dbReference type="InterPro" id="IPR029071">
    <property type="entry name" value="Ubiquitin-like_domsf"/>
</dbReference>
<keyword evidence="1" id="KW-0833">Ubl conjugation pathway</keyword>
<evidence type="ECO:0000259" key="4">
    <source>
        <dbReference type="PROSITE" id="PS51399"/>
    </source>
</evidence>
<dbReference type="CDD" id="cd14348">
    <property type="entry name" value="UBA_p47"/>
    <property type="match status" value="1"/>
</dbReference>
<evidence type="ECO:0000313" key="6">
    <source>
        <dbReference type="Proteomes" id="UP001150904"/>
    </source>
</evidence>
<dbReference type="FunFam" id="3.10.20.90:FF:000179">
    <property type="entry name" value="Plant UBX domain-containing protein 4"/>
    <property type="match status" value="1"/>
</dbReference>
<accession>A0A9W9JAW6</accession>
<dbReference type="GO" id="GO:0031468">
    <property type="term" value="P:nuclear membrane reassembly"/>
    <property type="evidence" value="ECO:0007669"/>
    <property type="project" value="TreeGrafter"/>
</dbReference>
<dbReference type="RefSeq" id="XP_058304475.1">
    <property type="nucleotide sequence ID" value="XM_058457576.1"/>
</dbReference>
<feature type="compositionally biased region" description="Low complexity" evidence="2">
    <location>
        <begin position="63"/>
        <end position="75"/>
    </location>
</feature>
<evidence type="ECO:0000259" key="3">
    <source>
        <dbReference type="PROSITE" id="PS50033"/>
    </source>
</evidence>
<organism evidence="5 6">
    <name type="scientific">Penicillium cinerascens</name>
    <dbReference type="NCBI Taxonomy" id="70096"/>
    <lineage>
        <taxon>Eukaryota</taxon>
        <taxon>Fungi</taxon>
        <taxon>Dikarya</taxon>
        <taxon>Ascomycota</taxon>
        <taxon>Pezizomycotina</taxon>
        <taxon>Eurotiomycetes</taxon>
        <taxon>Eurotiomycetidae</taxon>
        <taxon>Eurotiales</taxon>
        <taxon>Aspergillaceae</taxon>
        <taxon>Penicillium</taxon>
    </lineage>
</organism>
<feature type="domain" description="UBX" evidence="3">
    <location>
        <begin position="319"/>
        <end position="386"/>
    </location>
</feature>
<feature type="compositionally biased region" description="Low complexity" evidence="2">
    <location>
        <begin position="292"/>
        <end position="309"/>
    </location>
</feature>
<feature type="region of interest" description="Disordered" evidence="2">
    <location>
        <begin position="269"/>
        <end position="320"/>
    </location>
</feature>
<keyword evidence="6" id="KW-1185">Reference proteome</keyword>
<dbReference type="GO" id="GO:0005634">
    <property type="term" value="C:nucleus"/>
    <property type="evidence" value="ECO:0007669"/>
    <property type="project" value="TreeGrafter"/>
</dbReference>
<dbReference type="PANTHER" id="PTHR23333">
    <property type="entry name" value="UBX DOMAIN CONTAINING PROTEIN"/>
    <property type="match status" value="1"/>
</dbReference>
<dbReference type="OrthoDB" id="25887at2759"/>
<feature type="compositionally biased region" description="Basic and acidic residues" evidence="2">
    <location>
        <begin position="146"/>
        <end position="157"/>
    </location>
</feature>
<dbReference type="AlphaFoldDB" id="A0A9W9JAW6"/>
<dbReference type="SUPFAM" id="SSF102848">
    <property type="entry name" value="NSFL1 (p97 ATPase) cofactor p47, SEP domain"/>
    <property type="match status" value="1"/>
</dbReference>
<dbReference type="SMART" id="SM00166">
    <property type="entry name" value="UBX"/>
    <property type="match status" value="1"/>
</dbReference>
<proteinExistence type="predicted"/>
<gene>
    <name evidence="5" type="ORF">N7498_010520</name>
</gene>
<dbReference type="Proteomes" id="UP001150904">
    <property type="component" value="Unassembled WGS sequence"/>
</dbReference>
<feature type="domain" description="SEP" evidence="4">
    <location>
        <begin position="204"/>
        <end position="268"/>
    </location>
</feature>
<name>A0A9W9JAW6_9EURO</name>
<dbReference type="EMBL" id="JAPQKR010000016">
    <property type="protein sequence ID" value="KAJ5191535.1"/>
    <property type="molecule type" value="Genomic_DNA"/>
</dbReference>
<dbReference type="PROSITE" id="PS50033">
    <property type="entry name" value="UBX"/>
    <property type="match status" value="1"/>
</dbReference>
<dbReference type="GeneID" id="83184877"/>
<dbReference type="GO" id="GO:0043130">
    <property type="term" value="F:ubiquitin binding"/>
    <property type="evidence" value="ECO:0007669"/>
    <property type="project" value="TreeGrafter"/>
</dbReference>
<dbReference type="CDD" id="cd01770">
    <property type="entry name" value="UBX_UBXN2"/>
    <property type="match status" value="1"/>
</dbReference>